<dbReference type="InterPro" id="IPR027291">
    <property type="entry name" value="Glyco_hydro_38_N_sf"/>
</dbReference>
<feature type="coiled-coil region" evidence="1">
    <location>
        <begin position="39"/>
        <end position="87"/>
    </location>
</feature>
<feature type="domain" description="Glycoside hydrolase family 38 N-terminal" evidence="3">
    <location>
        <begin position="211"/>
        <end position="533"/>
    </location>
</feature>
<dbReference type="Proteomes" id="UP000274756">
    <property type="component" value="Unassembled WGS sequence"/>
</dbReference>
<dbReference type="InterPro" id="IPR050843">
    <property type="entry name" value="Glycosyl_Hydrlase_38"/>
</dbReference>
<evidence type="ECO:0000313" key="4">
    <source>
        <dbReference type="EMBL" id="VDN53347.1"/>
    </source>
</evidence>
<dbReference type="GO" id="GO:0006491">
    <property type="term" value="P:N-glycan processing"/>
    <property type="evidence" value="ECO:0007669"/>
    <property type="project" value="TreeGrafter"/>
</dbReference>
<proteinExistence type="predicted"/>
<evidence type="ECO:0000313" key="5">
    <source>
        <dbReference type="Proteomes" id="UP000038040"/>
    </source>
</evidence>
<dbReference type="InterPro" id="IPR000602">
    <property type="entry name" value="Glyco_hydro_38_N"/>
</dbReference>
<dbReference type="Pfam" id="PF01074">
    <property type="entry name" value="Glyco_hydro_38N"/>
    <property type="match status" value="1"/>
</dbReference>
<dbReference type="Proteomes" id="UP000038040">
    <property type="component" value="Unplaced"/>
</dbReference>
<keyword evidence="2" id="KW-1133">Transmembrane helix</keyword>
<dbReference type="GO" id="GO:0006013">
    <property type="term" value="P:mannose metabolic process"/>
    <property type="evidence" value="ECO:0007669"/>
    <property type="project" value="InterPro"/>
</dbReference>
<name>A0A0N4UP30_DRAME</name>
<reference evidence="7" key="1">
    <citation type="submission" date="2016-04" db="UniProtKB">
        <authorList>
            <consortium name="WormBaseParasite"/>
        </authorList>
    </citation>
    <scope>IDENTIFICATION</scope>
</reference>
<dbReference type="FunFam" id="3.20.110.10:FF:000003">
    <property type="entry name" value="Alpha-mannosidase"/>
    <property type="match status" value="1"/>
</dbReference>
<keyword evidence="2" id="KW-0812">Transmembrane</keyword>
<dbReference type="AlphaFoldDB" id="A0A0N4UP30"/>
<keyword evidence="6" id="KW-1185">Reference proteome</keyword>
<dbReference type="WBParaSite" id="DME_0000969801-mRNA-1">
    <property type="protein sequence ID" value="DME_0000969801-mRNA-1"/>
    <property type="gene ID" value="DME_0000969801"/>
</dbReference>
<protein>
    <submittedName>
        <fullName evidence="7">Glyco_hydro_38N domain-containing protein</fullName>
    </submittedName>
</protein>
<dbReference type="GO" id="GO:0000139">
    <property type="term" value="C:Golgi membrane"/>
    <property type="evidence" value="ECO:0007669"/>
    <property type="project" value="TreeGrafter"/>
</dbReference>
<dbReference type="PANTHER" id="PTHR11607">
    <property type="entry name" value="ALPHA-MANNOSIDASE"/>
    <property type="match status" value="1"/>
</dbReference>
<dbReference type="GO" id="GO:0004559">
    <property type="term" value="F:alpha-mannosidase activity"/>
    <property type="evidence" value="ECO:0007669"/>
    <property type="project" value="InterPro"/>
</dbReference>
<keyword evidence="1" id="KW-0175">Coiled coil</keyword>
<evidence type="ECO:0000256" key="1">
    <source>
        <dbReference type="SAM" id="Coils"/>
    </source>
</evidence>
<evidence type="ECO:0000259" key="3">
    <source>
        <dbReference type="Pfam" id="PF01074"/>
    </source>
</evidence>
<dbReference type="Gene3D" id="3.20.110.10">
    <property type="entry name" value="Glycoside hydrolase 38, N terminal domain"/>
    <property type="match status" value="1"/>
</dbReference>
<evidence type="ECO:0000256" key="2">
    <source>
        <dbReference type="SAM" id="Phobius"/>
    </source>
</evidence>
<feature type="transmembrane region" description="Helical" evidence="2">
    <location>
        <begin position="7"/>
        <end position="26"/>
    </location>
</feature>
<dbReference type="OrthoDB" id="10261055at2759"/>
<keyword evidence="2" id="KW-0472">Membrane</keyword>
<reference evidence="4 6" key="2">
    <citation type="submission" date="2018-11" db="EMBL/GenBank/DDBJ databases">
        <authorList>
            <consortium name="Pathogen Informatics"/>
        </authorList>
    </citation>
    <scope>NUCLEOTIDE SEQUENCE [LARGE SCALE GENOMIC DNA]</scope>
</reference>
<dbReference type="PANTHER" id="PTHR11607:SF3">
    <property type="entry name" value="LYSOSOMAL ALPHA-MANNOSIDASE"/>
    <property type="match status" value="1"/>
</dbReference>
<dbReference type="InterPro" id="IPR011330">
    <property type="entry name" value="Glyco_hydro/deAcase_b/a-brl"/>
</dbReference>
<evidence type="ECO:0000313" key="6">
    <source>
        <dbReference type="Proteomes" id="UP000274756"/>
    </source>
</evidence>
<dbReference type="EMBL" id="UYYG01000123">
    <property type="protein sequence ID" value="VDN53347.1"/>
    <property type="molecule type" value="Genomic_DNA"/>
</dbReference>
<dbReference type="STRING" id="318479.A0A0N4UP30"/>
<gene>
    <name evidence="4" type="ORF">DME_LOCUS3320</name>
</gene>
<evidence type="ECO:0000313" key="7">
    <source>
        <dbReference type="WBParaSite" id="DME_0000969801-mRNA-1"/>
    </source>
</evidence>
<organism evidence="5 7">
    <name type="scientific">Dracunculus medinensis</name>
    <name type="common">Guinea worm</name>
    <dbReference type="NCBI Taxonomy" id="318479"/>
    <lineage>
        <taxon>Eukaryota</taxon>
        <taxon>Metazoa</taxon>
        <taxon>Ecdysozoa</taxon>
        <taxon>Nematoda</taxon>
        <taxon>Chromadorea</taxon>
        <taxon>Rhabditida</taxon>
        <taxon>Spirurina</taxon>
        <taxon>Dracunculoidea</taxon>
        <taxon>Dracunculidae</taxon>
        <taxon>Dracunculus</taxon>
    </lineage>
</organism>
<dbReference type="SUPFAM" id="SSF88713">
    <property type="entry name" value="Glycoside hydrolase/deacetylase"/>
    <property type="match status" value="1"/>
</dbReference>
<sequence>MRNRFRDLIFVIAICLFIFISVLLYSNIDIKAQERKAIYERGRIELENLHTRLEFLEVELETNSRMMLAMRENIEKERHLMNNLNNKDAGYPLKDNDGVLLAPEEKMKMTKKHKEAPYLASEELLVKQIRTDNLIGVKDNEKYSKVRNTDTAKLRDICTVQINISRPRSDIHMVDLYQLLSFEDVDGGVWKQGFDIKYDHDQVRKQKKLEVIVVPHSHTDPGWLKTFENYYLDQTKNIFENMLMFLQENPEMRFVYAEMSFFELWWSEIDHAKRTVVKKLLDDGRLEILTGGWVMTDEANSHYFSMITQMIEGHEWIQNHIGKDYKPRNHWSIDPFGLSPTMAFLLNRARLSNGISQRVHYIIKKRLAEHKELEFFWRQHWGGLSNHTDFVLHIMPFFSYDIPHTCGPDPKICCQFDFGRRNCPWKVDPQKIDQENLGERAELIYDQYRKKSQLFKTNVLFIPLGDDFRYERRSEWQEKFENYQKLFQFMNSRPDWNIHARFGTVNEYFQLMHSALNDEQEKLPILSGDFFTYADRNDHYWSGIGFKTGSSKQYYILNKGYYTSRPFYKRMDRVLQHYLR</sequence>
<accession>A0A0N4UP30</accession>